<feature type="compositionally biased region" description="Low complexity" evidence="7">
    <location>
        <begin position="384"/>
        <end position="406"/>
    </location>
</feature>
<feature type="compositionally biased region" description="Low complexity" evidence="7">
    <location>
        <begin position="255"/>
        <end position="266"/>
    </location>
</feature>
<feature type="region of interest" description="Disordered" evidence="7">
    <location>
        <begin position="768"/>
        <end position="792"/>
    </location>
</feature>
<dbReference type="SMART" id="SM00356">
    <property type="entry name" value="ZnF_C3H1"/>
    <property type="match status" value="1"/>
</dbReference>
<reference evidence="9 10" key="1">
    <citation type="journal article" date="2023" name="Res Sq">
        <title>Genomic and morphological characterization of Knufia obscura isolated from the Mars 2020 spacecraft assembly facility.</title>
        <authorList>
            <person name="Chander A.M."/>
            <person name="Teixeira M.M."/>
            <person name="Singh N.K."/>
            <person name="Williams M.P."/>
            <person name="Parker C.W."/>
            <person name="Leo P."/>
            <person name="Stajich J.E."/>
            <person name="Torok T."/>
            <person name="Tighe S."/>
            <person name="Mason C.E."/>
            <person name="Venkateswaran K."/>
        </authorList>
    </citation>
    <scope>NUCLEOTIDE SEQUENCE [LARGE SCALE GENOMIC DNA]</scope>
    <source>
        <strain evidence="9 10">CCFEE 5817</strain>
    </source>
</reference>
<evidence type="ECO:0000313" key="10">
    <source>
        <dbReference type="Proteomes" id="UP001334248"/>
    </source>
</evidence>
<evidence type="ECO:0000256" key="5">
    <source>
        <dbReference type="ARBA" id="ARBA00023242"/>
    </source>
</evidence>
<evidence type="ECO:0000259" key="8">
    <source>
        <dbReference type="PROSITE" id="PS50103"/>
    </source>
</evidence>
<feature type="compositionally biased region" description="Polar residues" evidence="7">
    <location>
        <begin position="333"/>
        <end position="346"/>
    </location>
</feature>
<dbReference type="GeneID" id="89998819"/>
<evidence type="ECO:0000256" key="4">
    <source>
        <dbReference type="ARBA" id="ARBA00022833"/>
    </source>
</evidence>
<feature type="compositionally biased region" description="Gly residues" evidence="7">
    <location>
        <begin position="321"/>
        <end position="331"/>
    </location>
</feature>
<dbReference type="Gene3D" id="4.10.1000.10">
    <property type="entry name" value="Zinc finger, CCCH-type"/>
    <property type="match status" value="1"/>
</dbReference>
<dbReference type="InterPro" id="IPR036855">
    <property type="entry name" value="Znf_CCCH_sf"/>
</dbReference>
<feature type="compositionally biased region" description="Pro residues" evidence="7">
    <location>
        <begin position="603"/>
        <end position="625"/>
    </location>
</feature>
<name>A0ABR0RRX8_9EURO</name>
<dbReference type="InterPro" id="IPR051767">
    <property type="entry name" value="Nucleoporin_NUP42"/>
</dbReference>
<dbReference type="InterPro" id="IPR000571">
    <property type="entry name" value="Znf_CCCH"/>
</dbReference>
<dbReference type="PANTHER" id="PTHR46527">
    <property type="entry name" value="NUCLEOPORIN-LIKE PROTEIN 2"/>
    <property type="match status" value="1"/>
</dbReference>
<feature type="compositionally biased region" description="Gly residues" evidence="7">
    <location>
        <begin position="41"/>
        <end position="52"/>
    </location>
</feature>
<feature type="region of interest" description="Disordered" evidence="7">
    <location>
        <begin position="23"/>
        <end position="57"/>
    </location>
</feature>
<evidence type="ECO:0000256" key="3">
    <source>
        <dbReference type="ARBA" id="ARBA00022771"/>
    </source>
</evidence>
<evidence type="ECO:0000313" key="9">
    <source>
        <dbReference type="EMBL" id="KAK5942804.1"/>
    </source>
</evidence>
<feature type="compositionally biased region" description="Polar residues" evidence="7">
    <location>
        <begin position="183"/>
        <end position="192"/>
    </location>
</feature>
<dbReference type="Pfam" id="PF18044">
    <property type="entry name" value="zf-CCCH_4"/>
    <property type="match status" value="1"/>
</dbReference>
<feature type="compositionally biased region" description="Low complexity" evidence="7">
    <location>
        <begin position="856"/>
        <end position="866"/>
    </location>
</feature>
<dbReference type="PROSITE" id="PS50103">
    <property type="entry name" value="ZF_C3H1"/>
    <property type="match status" value="1"/>
</dbReference>
<feature type="compositionally biased region" description="Low complexity" evidence="7">
    <location>
        <begin position="23"/>
        <end position="40"/>
    </location>
</feature>
<feature type="compositionally biased region" description="Polar residues" evidence="7">
    <location>
        <begin position="407"/>
        <end position="441"/>
    </location>
</feature>
<dbReference type="Proteomes" id="UP001334248">
    <property type="component" value="Unassembled WGS sequence"/>
</dbReference>
<dbReference type="PANTHER" id="PTHR46527:SF1">
    <property type="entry name" value="NUCLEOPORIN NUP42"/>
    <property type="match status" value="1"/>
</dbReference>
<feature type="region of interest" description="Disordered" evidence="7">
    <location>
        <begin position="829"/>
        <end position="891"/>
    </location>
</feature>
<accession>A0ABR0RRX8</accession>
<comment type="caution">
    <text evidence="9">The sequence shown here is derived from an EMBL/GenBank/DDBJ whole genome shotgun (WGS) entry which is preliminary data.</text>
</comment>
<evidence type="ECO:0000256" key="1">
    <source>
        <dbReference type="ARBA" id="ARBA00004123"/>
    </source>
</evidence>
<feature type="compositionally biased region" description="Polar residues" evidence="7">
    <location>
        <begin position="199"/>
        <end position="208"/>
    </location>
</feature>
<proteinExistence type="predicted"/>
<organism evidence="9 10">
    <name type="scientific">Knufia obscura</name>
    <dbReference type="NCBI Taxonomy" id="1635080"/>
    <lineage>
        <taxon>Eukaryota</taxon>
        <taxon>Fungi</taxon>
        <taxon>Dikarya</taxon>
        <taxon>Ascomycota</taxon>
        <taxon>Pezizomycotina</taxon>
        <taxon>Eurotiomycetes</taxon>
        <taxon>Chaetothyriomycetidae</taxon>
        <taxon>Chaetothyriales</taxon>
        <taxon>Trichomeriaceae</taxon>
        <taxon>Knufia</taxon>
    </lineage>
</organism>
<keyword evidence="5" id="KW-0539">Nucleus</keyword>
<keyword evidence="4 6" id="KW-0862">Zinc</keyword>
<dbReference type="EMBL" id="JAVHJV010000005">
    <property type="protein sequence ID" value="KAK5942804.1"/>
    <property type="molecule type" value="Genomic_DNA"/>
</dbReference>
<feature type="compositionally biased region" description="Low complexity" evidence="7">
    <location>
        <begin position="558"/>
        <end position="602"/>
    </location>
</feature>
<comment type="subcellular location">
    <subcellularLocation>
        <location evidence="1">Nucleus</location>
    </subcellularLocation>
</comment>
<feature type="compositionally biased region" description="Low complexity" evidence="7">
    <location>
        <begin position="469"/>
        <end position="500"/>
    </location>
</feature>
<keyword evidence="10" id="KW-1185">Reference proteome</keyword>
<evidence type="ECO:0000256" key="2">
    <source>
        <dbReference type="ARBA" id="ARBA00022723"/>
    </source>
</evidence>
<keyword evidence="3 6" id="KW-0863">Zinc-finger</keyword>
<dbReference type="InterPro" id="IPR041367">
    <property type="entry name" value="Znf-CCCH_4"/>
</dbReference>
<feature type="compositionally biased region" description="Gly residues" evidence="7">
    <location>
        <begin position="531"/>
        <end position="542"/>
    </location>
</feature>
<evidence type="ECO:0000256" key="7">
    <source>
        <dbReference type="SAM" id="MobiDB-lite"/>
    </source>
</evidence>
<keyword evidence="2 6" id="KW-0479">Metal-binding</keyword>
<feature type="zinc finger region" description="C3H1-type" evidence="6">
    <location>
        <begin position="1"/>
        <end position="25"/>
    </location>
</feature>
<gene>
    <name evidence="9" type="ORF">PMZ80_005370</name>
</gene>
<feature type="compositionally biased region" description="Polar residues" evidence="7">
    <location>
        <begin position="626"/>
        <end position="641"/>
    </location>
</feature>
<sequence>MVVCKYWRNGNCRNGNNCRFEHPNGQNSGNQTGGNQNNGNRQGGFGRGGAGFGNINRPERWALNEDDIRADLTGMRPKWILSAYGPGKEPPASLFVENEYSPEEVRWRFYEQQAKGNANAADQEAIKVWNDADSAMRTVAANVRDVQQFMTQKEKEHPNRYDFTNIKFDGKISREEYAKNSQLNQLPGSSINPFGGTANRATASTNPFSRPAFGQSASPFGQPAQPSSFGQPSEPTNFGQPAQTSAFGQSSQPSAFGKPAPAAAFGQSAFGQPAQPSAFGQPAQPSAFGQPAQPSAFGQPAQPSAFGQPAQPSAFGKPASGQGGFGQGGFGQTASPFGQPKSTFGQGPNGGGSSPFGAKSAESGGSGFGQAANPGQNSSPFAKPTATSGFGTGTGAPAFGQTGFGQTATPASNSSPFGQQTGSSNTQSPFGQANGGTNASPFSGAAQPGPKPNPFGSTGSLGPSPFGKPSAFGQQQQPSAFGQPSQPQQGQAPSTFGPSPFGRPPQQPGSGQSPFGQPSEPSSQPQSQPGLGPGPGQPGFRGFGPSPFGQPAAGANMQNATPANGATAGAQPSPFGTQPNAPQNNPNPQAPFGSNPQTSTPGAAPPSTAPPPTQPEQGAAPPPSARPTNQPSQPLHYSQTLPAVPPQTDARGRVTMYRGLPVTYITTLRPSADGTEVIDSQNPVYNRPDGRGQERIWFPLGLNNPDVTRLANAMSDIQADEEKYTDEVRAQFGRLLETGRFDQGHIPLVPPMRGVYADGYWRVLPESAKGKAPKKQGEPQVDLSAPEHANEKLSEQAQAHEYEKWFVSRPFKPVKTPVDFNNAASERLRDMRVTRSRKSYKSIRDQPQEPDPQIVTASAAETTEAAQPDDGHETGLQPSSDARNAHEATWAEMEKVIRRKERNRRRNERKRLRKLEEVQRRSKALAEAFELDKRARDGGVHIKQETA</sequence>
<evidence type="ECO:0000256" key="6">
    <source>
        <dbReference type="PROSITE-ProRule" id="PRU00723"/>
    </source>
</evidence>
<dbReference type="RefSeq" id="XP_064730894.1">
    <property type="nucleotide sequence ID" value="XM_064873790.1"/>
</dbReference>
<feature type="compositionally biased region" description="Low complexity" evidence="7">
    <location>
        <begin position="508"/>
        <end position="530"/>
    </location>
</feature>
<dbReference type="SUPFAM" id="SSF90229">
    <property type="entry name" value="CCCH zinc finger"/>
    <property type="match status" value="1"/>
</dbReference>
<feature type="region of interest" description="Disordered" evidence="7">
    <location>
        <begin position="183"/>
        <end position="652"/>
    </location>
</feature>
<feature type="domain" description="C3H1-type" evidence="8">
    <location>
        <begin position="1"/>
        <end position="25"/>
    </location>
</feature>
<protein>
    <recommendedName>
        <fullName evidence="8">C3H1-type domain-containing protein</fullName>
    </recommendedName>
</protein>
<feature type="compositionally biased region" description="Polar residues" evidence="7">
    <location>
        <begin position="215"/>
        <end position="254"/>
    </location>
</feature>